<dbReference type="Proteomes" id="UP000199017">
    <property type="component" value="Unassembled WGS sequence"/>
</dbReference>
<keyword evidence="1" id="KW-0175">Coiled coil</keyword>
<evidence type="ECO:0000256" key="1">
    <source>
        <dbReference type="SAM" id="Coils"/>
    </source>
</evidence>
<sequence length="46" mass="5512">MDVKEYITRINDQLEELKKKEEKEKADFDRSVFPATFFSFKLPTAK</sequence>
<gene>
    <name evidence="2" type="ORF">SAMN05216352_10951</name>
</gene>
<protein>
    <submittedName>
        <fullName evidence="2">Uncharacterized protein</fullName>
    </submittedName>
</protein>
<proteinExistence type="predicted"/>
<reference evidence="2 3" key="1">
    <citation type="submission" date="2016-10" db="EMBL/GenBank/DDBJ databases">
        <authorList>
            <person name="de Groot N.N."/>
        </authorList>
    </citation>
    <scope>NUCLEOTIDE SEQUENCE [LARGE SCALE GENOMIC DNA]</scope>
    <source>
        <strain evidence="3">P4B,CCM 7963,CECT 7998,DSM 25260,IBRC-M 10614,KCTC 13821</strain>
    </source>
</reference>
<keyword evidence="3" id="KW-1185">Reference proteome</keyword>
<evidence type="ECO:0000313" key="2">
    <source>
        <dbReference type="EMBL" id="SDI58364.1"/>
    </source>
</evidence>
<dbReference type="AlphaFoldDB" id="A0A1G8LRQ4"/>
<accession>A0A1G8LRQ4</accession>
<dbReference type="EMBL" id="FNDU01000009">
    <property type="protein sequence ID" value="SDI58364.1"/>
    <property type="molecule type" value="Genomic_DNA"/>
</dbReference>
<evidence type="ECO:0000313" key="3">
    <source>
        <dbReference type="Proteomes" id="UP000199017"/>
    </source>
</evidence>
<name>A0A1G8LRQ4_9BACI</name>
<feature type="coiled-coil region" evidence="1">
    <location>
        <begin position="3"/>
        <end position="31"/>
    </location>
</feature>
<dbReference type="RefSeq" id="WP_170032001.1">
    <property type="nucleotide sequence ID" value="NZ_FNDU01000009.1"/>
</dbReference>
<dbReference type="STRING" id="930129.SAMN05216352_10951"/>
<organism evidence="2 3">
    <name type="scientific">Alteribacillus bidgolensis</name>
    <dbReference type="NCBI Taxonomy" id="930129"/>
    <lineage>
        <taxon>Bacteria</taxon>
        <taxon>Bacillati</taxon>
        <taxon>Bacillota</taxon>
        <taxon>Bacilli</taxon>
        <taxon>Bacillales</taxon>
        <taxon>Bacillaceae</taxon>
        <taxon>Alteribacillus</taxon>
    </lineage>
</organism>